<keyword evidence="4" id="KW-1185">Reference proteome</keyword>
<accession>A0A6B3SH47</accession>
<dbReference type="InterPro" id="IPR021104">
    <property type="entry name" value="KfrA_DNA-bd_N"/>
</dbReference>
<feature type="domain" description="KfrA N-terminal DNA-binding" evidence="2">
    <location>
        <begin position="8"/>
        <end position="117"/>
    </location>
</feature>
<proteinExistence type="predicted"/>
<dbReference type="Pfam" id="PF11740">
    <property type="entry name" value="KfrA_N"/>
    <property type="match status" value="1"/>
</dbReference>
<feature type="region of interest" description="Disordered" evidence="1">
    <location>
        <begin position="166"/>
        <end position="200"/>
    </location>
</feature>
<comment type="caution">
    <text evidence="3">The sequence shown here is derived from an EMBL/GenBank/DDBJ whole genome shotgun (WGS) entry which is preliminary data.</text>
</comment>
<evidence type="ECO:0000256" key="1">
    <source>
        <dbReference type="SAM" id="MobiDB-lite"/>
    </source>
</evidence>
<gene>
    <name evidence="3" type="ORF">G3574_03815</name>
</gene>
<dbReference type="RefSeq" id="WP_163960691.1">
    <property type="nucleotide sequence ID" value="NZ_JAAIVB010000011.1"/>
</dbReference>
<sequence length="353" mass="40172">MARTGIYKTDVRKARDTLLAQRINPSVDAVRVALGNTGSKTTIHRYLKELEEEDGGGKDIKSSISEALQDLVERLAARLHEEASLQIDAVRAEQQASERRHADALMAAKQEFIELQNRFQQLEELLSAEKATHAATSEALQQETIARHTAEQHATDLKVRLTENEAHRQSLEEKHRHSREALEHYRQSVKDQREQDQRRHEQQVQQLQAELRQAQQTVVVRQEEVTRLNQEGARLVSDLSHAQKSLYDAQGQIRRLEQKIDSLQAFEQRAAQLSAQLEQRDQQVLQLREKQNQAVTNAEQLAAQVHGLQLELATVQAKLAAQQEMTDTLRTYLQKAIPSNLNAPAEPDTLSNR</sequence>
<name>A0A6B3SH47_9BURK</name>
<reference evidence="3 4" key="1">
    <citation type="submission" date="2020-02" db="EMBL/GenBank/DDBJ databases">
        <authorList>
            <person name="Kim M.K."/>
        </authorList>
    </citation>
    <scope>NUCLEOTIDE SEQUENCE [LARGE SCALE GENOMIC DNA]</scope>
    <source>
        <strain evidence="3 4">17J57-3</strain>
    </source>
</reference>
<evidence type="ECO:0000313" key="4">
    <source>
        <dbReference type="Proteomes" id="UP000482155"/>
    </source>
</evidence>
<dbReference type="AlphaFoldDB" id="A0A6B3SH47"/>
<organism evidence="3 4">
    <name type="scientific">Noviherbaspirillum galbum</name>
    <dbReference type="NCBI Taxonomy" id="2709383"/>
    <lineage>
        <taxon>Bacteria</taxon>
        <taxon>Pseudomonadati</taxon>
        <taxon>Pseudomonadota</taxon>
        <taxon>Betaproteobacteria</taxon>
        <taxon>Burkholderiales</taxon>
        <taxon>Oxalobacteraceae</taxon>
        <taxon>Noviherbaspirillum</taxon>
    </lineage>
</organism>
<protein>
    <submittedName>
        <fullName evidence="3">Integrase</fullName>
    </submittedName>
</protein>
<dbReference type="Gene3D" id="1.10.287.1490">
    <property type="match status" value="1"/>
</dbReference>
<evidence type="ECO:0000259" key="2">
    <source>
        <dbReference type="Pfam" id="PF11740"/>
    </source>
</evidence>
<dbReference type="Proteomes" id="UP000482155">
    <property type="component" value="Unassembled WGS sequence"/>
</dbReference>
<dbReference type="EMBL" id="JAAIVB010000011">
    <property type="protein sequence ID" value="NEX60197.1"/>
    <property type="molecule type" value="Genomic_DNA"/>
</dbReference>
<evidence type="ECO:0000313" key="3">
    <source>
        <dbReference type="EMBL" id="NEX60197.1"/>
    </source>
</evidence>